<sequence>MKKYNGISYLKLMLTMFVVAHHAFLAFTPSGTASPIHDGNRTIIFSYVTVLFDNFFMYTFFFIAGLFAYKSLVSRGKVSYLLSRLLRLVAVFFIATYTVNIVGFYLMEVFKGTDPNINFGLSNFAGYYEFVVINFFPTQHLWFLWVLLLFNVIFTVISPFFKKENKVSKLLRKNEVIFLVTMLVLGLLLYRTGSLFLGYDFVTLFGPFSAQIGRVPVYFMMYLFGIVLGRNGIENTFIVQRYRMKNYIFILVLGIISGLFFALLLMNSHFEILYYIGDVLTTLMFVLITIGLIALFSNHLNQEPKFLIVLSENAFMIYILHYGVVSALQGIFYRIDFNGILEGVLVFILGFIISFGISYLLRKIKIVAKIA</sequence>
<dbReference type="PANTHER" id="PTHR36927:SF4">
    <property type="entry name" value="BLR5718 PROTEIN"/>
    <property type="match status" value="1"/>
</dbReference>
<keyword evidence="3" id="KW-1185">Reference proteome</keyword>
<dbReference type="Pfam" id="PF01757">
    <property type="entry name" value="Acyl_transf_3"/>
    <property type="match status" value="1"/>
</dbReference>
<gene>
    <name evidence="2" type="ORF">MPAN_008160</name>
</gene>
<dbReference type="KEGG" id="manr:MPAN_008160"/>
<protein>
    <submittedName>
        <fullName evidence="2">Acyltransferase</fullName>
    </submittedName>
</protein>
<evidence type="ECO:0000313" key="3">
    <source>
        <dbReference type="Proteomes" id="UP000620133"/>
    </source>
</evidence>
<dbReference type="AlphaFoldDB" id="A0A7U9TKN0"/>
<dbReference type="RefSeq" id="WP_176239768.1">
    <property type="nucleotide sequence ID" value="NZ_AP024412.1"/>
</dbReference>
<dbReference type="InterPro" id="IPR050623">
    <property type="entry name" value="Glucan_succinyl_AcylTrfase"/>
</dbReference>
<dbReference type="PANTHER" id="PTHR36927">
    <property type="entry name" value="BLR4337 PROTEIN"/>
    <property type="match status" value="1"/>
</dbReference>
<dbReference type="InterPro" id="IPR002656">
    <property type="entry name" value="Acyl_transf_3_dom"/>
</dbReference>
<keyword evidence="2" id="KW-0808">Transferase</keyword>
<reference evidence="2" key="1">
    <citation type="submission" date="2021-01" db="EMBL/GenBank/DDBJ databases">
        <title>Draft genome sequence of Acholeplasmataceae bacterium strain Mahy22.</title>
        <authorList>
            <person name="Watanabe M."/>
            <person name="Kojima H."/>
            <person name="Fukui M."/>
        </authorList>
    </citation>
    <scope>NUCLEOTIDE SEQUENCE</scope>
    <source>
        <strain evidence="2">Mahy22</strain>
    </source>
</reference>
<dbReference type="Proteomes" id="UP000620133">
    <property type="component" value="Chromosome"/>
</dbReference>
<name>A0A7U9TKN0_9MOLU</name>
<evidence type="ECO:0000313" key="2">
    <source>
        <dbReference type="EMBL" id="BCR35923.1"/>
    </source>
</evidence>
<dbReference type="GO" id="GO:0016747">
    <property type="term" value="F:acyltransferase activity, transferring groups other than amino-acyl groups"/>
    <property type="evidence" value="ECO:0007669"/>
    <property type="project" value="InterPro"/>
</dbReference>
<evidence type="ECO:0000259" key="1">
    <source>
        <dbReference type="Pfam" id="PF01757"/>
    </source>
</evidence>
<proteinExistence type="predicted"/>
<organism evidence="2 3">
    <name type="scientific">Mariniplasma anaerobium</name>
    <dbReference type="NCBI Taxonomy" id="2735436"/>
    <lineage>
        <taxon>Bacteria</taxon>
        <taxon>Bacillati</taxon>
        <taxon>Mycoplasmatota</taxon>
        <taxon>Mollicutes</taxon>
        <taxon>Acholeplasmatales</taxon>
        <taxon>Acholeplasmataceae</taxon>
        <taxon>Mariniplasma</taxon>
    </lineage>
</organism>
<accession>A0A7U9TKN0</accession>
<feature type="domain" description="Acyltransferase 3" evidence="1">
    <location>
        <begin position="5"/>
        <end position="361"/>
    </location>
</feature>
<keyword evidence="2" id="KW-0012">Acyltransferase</keyword>
<dbReference type="EMBL" id="AP024412">
    <property type="protein sequence ID" value="BCR35923.1"/>
    <property type="molecule type" value="Genomic_DNA"/>
</dbReference>